<protein>
    <recommendedName>
        <fullName evidence="1">Dienelactone hydrolase domain-containing protein</fullName>
    </recommendedName>
</protein>
<keyword evidence="3" id="KW-1185">Reference proteome</keyword>
<dbReference type="InterPro" id="IPR029058">
    <property type="entry name" value="AB_hydrolase_fold"/>
</dbReference>
<gene>
    <name evidence="2" type="ORF">GCM10011410_30580</name>
</gene>
<dbReference type="GO" id="GO:0016787">
    <property type="term" value="F:hydrolase activity"/>
    <property type="evidence" value="ECO:0007669"/>
    <property type="project" value="InterPro"/>
</dbReference>
<organism evidence="2 3">
    <name type="scientific">Hoyosella rhizosphaerae</name>
    <dbReference type="NCBI Taxonomy" id="1755582"/>
    <lineage>
        <taxon>Bacteria</taxon>
        <taxon>Bacillati</taxon>
        <taxon>Actinomycetota</taxon>
        <taxon>Actinomycetes</taxon>
        <taxon>Mycobacteriales</taxon>
        <taxon>Hoyosellaceae</taxon>
        <taxon>Hoyosella</taxon>
    </lineage>
</organism>
<dbReference type="EMBL" id="BMJH01000004">
    <property type="protein sequence ID" value="GGC75150.1"/>
    <property type="molecule type" value="Genomic_DNA"/>
</dbReference>
<reference evidence="2" key="2">
    <citation type="submission" date="2020-09" db="EMBL/GenBank/DDBJ databases">
        <authorList>
            <person name="Sun Q."/>
            <person name="Zhou Y."/>
        </authorList>
    </citation>
    <scope>NUCLEOTIDE SEQUENCE</scope>
    <source>
        <strain evidence="2">CGMCC 1.15478</strain>
    </source>
</reference>
<feature type="domain" description="Dienelactone hydrolase" evidence="1">
    <location>
        <begin position="13"/>
        <end position="159"/>
    </location>
</feature>
<dbReference type="InterPro" id="IPR051049">
    <property type="entry name" value="Dienelactone_hydrolase-like"/>
</dbReference>
<evidence type="ECO:0000313" key="3">
    <source>
        <dbReference type="Proteomes" id="UP000641514"/>
    </source>
</evidence>
<accession>A0A916XI85</accession>
<dbReference type="Gene3D" id="3.40.50.1820">
    <property type="entry name" value="alpha/beta hydrolase"/>
    <property type="match status" value="1"/>
</dbReference>
<sequence length="205" mass="22716">MRDFHEPLLQFMHELADDGWLVGAPHLFHRQPPDQYSPVFGQELFDDAEATRTWLSEHGVDADCVGIIGFDSAGTAAAHVATERAYGAAVSIAPHGIREPLTNDATPLLKVIPYLQTPWLGIFGEDDPKTPPDDVQELRNAALRAPVATLLVDYPGLAHRPDDGFGMESWHDVDDIDEFANEFSPDSSVTAAKQHIFEWFDSNLR</sequence>
<dbReference type="PANTHER" id="PTHR46623:SF6">
    <property type="entry name" value="ALPHA_BETA-HYDROLASES SUPERFAMILY PROTEIN"/>
    <property type="match status" value="1"/>
</dbReference>
<name>A0A916XI85_9ACTN</name>
<dbReference type="InterPro" id="IPR002925">
    <property type="entry name" value="Dienelactn_hydro"/>
</dbReference>
<proteinExistence type="predicted"/>
<dbReference type="SUPFAM" id="SSF53474">
    <property type="entry name" value="alpha/beta-Hydrolases"/>
    <property type="match status" value="1"/>
</dbReference>
<dbReference type="PANTHER" id="PTHR46623">
    <property type="entry name" value="CARBOXYMETHYLENEBUTENOLIDASE-RELATED"/>
    <property type="match status" value="1"/>
</dbReference>
<evidence type="ECO:0000313" key="2">
    <source>
        <dbReference type="EMBL" id="GGC75150.1"/>
    </source>
</evidence>
<dbReference type="Proteomes" id="UP000641514">
    <property type="component" value="Unassembled WGS sequence"/>
</dbReference>
<comment type="caution">
    <text evidence="2">The sequence shown here is derived from an EMBL/GenBank/DDBJ whole genome shotgun (WGS) entry which is preliminary data.</text>
</comment>
<dbReference type="Pfam" id="PF01738">
    <property type="entry name" value="DLH"/>
    <property type="match status" value="1"/>
</dbReference>
<evidence type="ECO:0000259" key="1">
    <source>
        <dbReference type="Pfam" id="PF01738"/>
    </source>
</evidence>
<dbReference type="AlphaFoldDB" id="A0A916XI85"/>
<reference evidence="2" key="1">
    <citation type="journal article" date="2014" name="Int. J. Syst. Evol. Microbiol.">
        <title>Complete genome sequence of Corynebacterium casei LMG S-19264T (=DSM 44701T), isolated from a smear-ripened cheese.</title>
        <authorList>
            <consortium name="US DOE Joint Genome Institute (JGI-PGF)"/>
            <person name="Walter F."/>
            <person name="Albersmeier A."/>
            <person name="Kalinowski J."/>
            <person name="Ruckert C."/>
        </authorList>
    </citation>
    <scope>NUCLEOTIDE SEQUENCE</scope>
    <source>
        <strain evidence="2">CGMCC 1.15478</strain>
    </source>
</reference>